<evidence type="ECO:0000256" key="2">
    <source>
        <dbReference type="ARBA" id="ARBA00023235"/>
    </source>
</evidence>
<feature type="region of interest" description="Disordered" evidence="4">
    <location>
        <begin position="1"/>
        <end position="20"/>
    </location>
</feature>
<dbReference type="PANTHER" id="PTHR21600:SF40">
    <property type="entry name" value="PSEUDOURIDYLATE SYNTHASE RPUSD2"/>
    <property type="match status" value="1"/>
</dbReference>
<evidence type="ECO:0000256" key="3">
    <source>
        <dbReference type="PROSITE-ProRule" id="PRU00182"/>
    </source>
</evidence>
<dbReference type="SMART" id="SM00363">
    <property type="entry name" value="S4"/>
    <property type="match status" value="1"/>
</dbReference>
<evidence type="ECO:0000256" key="1">
    <source>
        <dbReference type="ARBA" id="ARBA00010876"/>
    </source>
</evidence>
<dbReference type="InterPro" id="IPR020103">
    <property type="entry name" value="PsdUridine_synth_cat_dom_sf"/>
</dbReference>
<dbReference type="InterPro" id="IPR050188">
    <property type="entry name" value="RluA_PseudoU_synthase"/>
</dbReference>
<dbReference type="PANTHER" id="PTHR21600">
    <property type="entry name" value="MITOCHONDRIAL RNA PSEUDOURIDINE SYNTHASE"/>
    <property type="match status" value="1"/>
</dbReference>
<accession>A0ABR0JI78</accession>
<dbReference type="Pfam" id="PF00849">
    <property type="entry name" value="PseudoU_synth_2"/>
    <property type="match status" value="1"/>
</dbReference>
<keyword evidence="3" id="KW-0694">RNA-binding</keyword>
<evidence type="ECO:0000259" key="5">
    <source>
        <dbReference type="SMART" id="SM00363"/>
    </source>
</evidence>
<keyword evidence="2 6" id="KW-0413">Isomerase</keyword>
<feature type="compositionally biased region" description="Basic and acidic residues" evidence="4">
    <location>
        <begin position="538"/>
        <end position="555"/>
    </location>
</feature>
<dbReference type="Gene3D" id="3.30.2350.10">
    <property type="entry name" value="Pseudouridine synthase"/>
    <property type="match status" value="1"/>
</dbReference>
<dbReference type="InterPro" id="IPR006145">
    <property type="entry name" value="PsdUridine_synth_RsuA/RluA"/>
</dbReference>
<dbReference type="CDD" id="cd00165">
    <property type="entry name" value="S4"/>
    <property type="match status" value="1"/>
</dbReference>
<evidence type="ECO:0000256" key="4">
    <source>
        <dbReference type="SAM" id="MobiDB-lite"/>
    </source>
</evidence>
<dbReference type="Proteomes" id="UP001345691">
    <property type="component" value="Unassembled WGS sequence"/>
</dbReference>
<dbReference type="GO" id="GO:0160151">
    <property type="term" value="F:tRNA pseudouridine(32) synthase activity"/>
    <property type="evidence" value="ECO:0007669"/>
    <property type="project" value="UniProtKB-EC"/>
</dbReference>
<dbReference type="CDD" id="cd02557">
    <property type="entry name" value="PseudoU_synth_ScRIB2"/>
    <property type="match status" value="1"/>
</dbReference>
<evidence type="ECO:0000313" key="6">
    <source>
        <dbReference type="EMBL" id="KAK5065691.1"/>
    </source>
</evidence>
<dbReference type="EC" id="5.4.99.28" evidence="6"/>
<reference evidence="6 7" key="1">
    <citation type="submission" date="2023-08" db="EMBL/GenBank/DDBJ databases">
        <title>Black Yeasts Isolated from many extreme environments.</title>
        <authorList>
            <person name="Coleine C."/>
            <person name="Stajich J.E."/>
            <person name="Selbmann L."/>
        </authorList>
    </citation>
    <scope>NUCLEOTIDE SEQUENCE [LARGE SCALE GENOMIC DNA]</scope>
    <source>
        <strain evidence="6 7">CCFEE 6328</strain>
    </source>
</reference>
<dbReference type="InterPro" id="IPR006224">
    <property type="entry name" value="PsdUridine_synth_RluA-like_CS"/>
</dbReference>
<comment type="similarity">
    <text evidence="1">Belongs to the pseudouridine synthase RluA family.</text>
</comment>
<gene>
    <name evidence="6" type="primary">RIB2</name>
    <name evidence="6" type="ORF">LTR69_003240</name>
</gene>
<name>A0ABR0JI78_9EURO</name>
<organism evidence="6 7">
    <name type="scientific">Exophiala sideris</name>
    <dbReference type="NCBI Taxonomy" id="1016849"/>
    <lineage>
        <taxon>Eukaryota</taxon>
        <taxon>Fungi</taxon>
        <taxon>Dikarya</taxon>
        <taxon>Ascomycota</taxon>
        <taxon>Pezizomycotina</taxon>
        <taxon>Eurotiomycetes</taxon>
        <taxon>Chaetothyriomycetidae</taxon>
        <taxon>Chaetothyriales</taxon>
        <taxon>Herpotrichiellaceae</taxon>
        <taxon>Exophiala</taxon>
    </lineage>
</organism>
<feature type="region of interest" description="Disordered" evidence="4">
    <location>
        <begin position="536"/>
        <end position="555"/>
    </location>
</feature>
<feature type="domain" description="RNA-binding S4" evidence="5">
    <location>
        <begin position="66"/>
        <end position="129"/>
    </location>
</feature>
<protein>
    <submittedName>
        <fullName evidence="6">DRAP deaminase</fullName>
        <ecNumber evidence="6">5.4.99.28</ecNumber>
    </submittedName>
</protein>
<dbReference type="InterPro" id="IPR002942">
    <property type="entry name" value="S4_RNA-bd"/>
</dbReference>
<evidence type="ECO:0000313" key="7">
    <source>
        <dbReference type="Proteomes" id="UP001345691"/>
    </source>
</evidence>
<dbReference type="PROSITE" id="PS01129">
    <property type="entry name" value="PSI_RLU"/>
    <property type="match status" value="1"/>
</dbReference>
<keyword evidence="7" id="KW-1185">Reference proteome</keyword>
<dbReference type="SUPFAM" id="SSF55120">
    <property type="entry name" value="Pseudouridine synthase"/>
    <property type="match status" value="1"/>
</dbReference>
<sequence>MALTAVETKPDSFFDDRKPLPPPPAVAITPAAALPQPYYIENGLRRVAPYHFTYNTYCKQRWRGREILDIFAAEFRDRTREYYRHAIESGHIMINGKSCNDIHTVVQNGDVISHTLHRHEPPVTAQPIRVIHETDEMIVIDKPAGVPVHPAGRYNHNSVVEIMKAERHFAFKPLPCNRLDRLTSGVMFIGKTSREAEVISEKLRGRTVRKEYVARVKGRFPDGEGWDGNPMRGGVVNCEESILQISPIVGLNRARASGKSAKTLFRRVAYYPLYKRNGTQSSETGTGLEVAQPAPAISGTENDGYSIVHCLPLTGRTHQIRVHLQFLGHPITNDPIYSNRAVFGPTLARNESTGERDEEIIAKLKKVGKTEVSDSVSYEQERSEKRVDQTQQMTVSEAARLTDSEQNPYFKPLNAGTLHAGSTLKAGEDPMHDDPEYGAYVKAHDDMVADYNKRKGEKMTGEKCAVCDTPLYSDPGPHELGIYLHALSYADLVAGSWSYRSPMPQWALPPPGYDGLRDIDGWEYKGEEVLEIGDEREDERVKNLQGAERNKAEGL</sequence>
<dbReference type="EMBL" id="JAVRRF010000005">
    <property type="protein sequence ID" value="KAK5065691.1"/>
    <property type="molecule type" value="Genomic_DNA"/>
</dbReference>
<dbReference type="SUPFAM" id="SSF55174">
    <property type="entry name" value="Alpha-L RNA-binding motif"/>
    <property type="match status" value="1"/>
</dbReference>
<comment type="caution">
    <text evidence="6">The sequence shown here is derived from an EMBL/GenBank/DDBJ whole genome shotgun (WGS) entry which is preliminary data.</text>
</comment>
<feature type="compositionally biased region" description="Basic and acidic residues" evidence="4">
    <location>
        <begin position="8"/>
        <end position="19"/>
    </location>
</feature>
<dbReference type="PROSITE" id="PS50889">
    <property type="entry name" value="S4"/>
    <property type="match status" value="1"/>
</dbReference>
<proteinExistence type="inferred from homology"/>